<gene>
    <name evidence="2" type="ORF">SAMN04488026_101971</name>
</gene>
<sequence>MDLPDASYDVITFIASLHHFDDLDGILKRCERALAPGGVLWATEYIGPDYFDYPEEHRDLARRLWRTLGPEVKKTWIPELQFPTVEQVIEADPTESIHSSEIPRAMKEAFEDVEIIPTYGTFAFILFWGLNHDALYETDIGREFAATVMDLDTALIDSGALPHYFAYLIGRKPNRINRIARRLGFVKR</sequence>
<name>A0A1G8URA8_9RHOB</name>
<evidence type="ECO:0000313" key="2">
    <source>
        <dbReference type="EMBL" id="SDJ55500.1"/>
    </source>
</evidence>
<evidence type="ECO:0000259" key="1">
    <source>
        <dbReference type="Pfam" id="PF08241"/>
    </source>
</evidence>
<dbReference type="Pfam" id="PF08241">
    <property type="entry name" value="Methyltransf_11"/>
    <property type="match status" value="1"/>
</dbReference>
<organism evidence="2 3">
    <name type="scientific">Aliiruegeria lutimaris</name>
    <dbReference type="NCBI Taxonomy" id="571298"/>
    <lineage>
        <taxon>Bacteria</taxon>
        <taxon>Pseudomonadati</taxon>
        <taxon>Pseudomonadota</taxon>
        <taxon>Alphaproteobacteria</taxon>
        <taxon>Rhodobacterales</taxon>
        <taxon>Roseobacteraceae</taxon>
        <taxon>Aliiruegeria</taxon>
    </lineage>
</organism>
<protein>
    <submittedName>
        <fullName evidence="2">Methyltransferase domain-containing protein</fullName>
    </submittedName>
</protein>
<dbReference type="EMBL" id="FNEK01000019">
    <property type="protein sequence ID" value="SDJ55500.1"/>
    <property type="molecule type" value="Genomic_DNA"/>
</dbReference>
<keyword evidence="2" id="KW-0489">Methyltransferase</keyword>
<keyword evidence="2" id="KW-0808">Transferase</keyword>
<dbReference type="InterPro" id="IPR029063">
    <property type="entry name" value="SAM-dependent_MTases_sf"/>
</dbReference>
<evidence type="ECO:0000313" key="3">
    <source>
        <dbReference type="Proteomes" id="UP000199382"/>
    </source>
</evidence>
<dbReference type="InterPro" id="IPR013216">
    <property type="entry name" value="Methyltransf_11"/>
</dbReference>
<dbReference type="CDD" id="cd02440">
    <property type="entry name" value="AdoMet_MTases"/>
    <property type="match status" value="1"/>
</dbReference>
<dbReference type="AlphaFoldDB" id="A0A1G8URA8"/>
<feature type="domain" description="Methyltransferase type 11" evidence="1">
    <location>
        <begin position="2"/>
        <end position="41"/>
    </location>
</feature>
<accession>A0A1G8URA8</accession>
<dbReference type="SUPFAM" id="SSF53335">
    <property type="entry name" value="S-adenosyl-L-methionine-dependent methyltransferases"/>
    <property type="match status" value="1"/>
</dbReference>
<dbReference type="Proteomes" id="UP000199382">
    <property type="component" value="Unassembled WGS sequence"/>
</dbReference>
<dbReference type="GO" id="GO:0008757">
    <property type="term" value="F:S-adenosylmethionine-dependent methyltransferase activity"/>
    <property type="evidence" value="ECO:0007669"/>
    <property type="project" value="InterPro"/>
</dbReference>
<keyword evidence="3" id="KW-1185">Reference proteome</keyword>
<dbReference type="Gene3D" id="3.40.50.150">
    <property type="entry name" value="Vaccinia Virus protein VP39"/>
    <property type="match status" value="1"/>
</dbReference>
<dbReference type="GO" id="GO:0032259">
    <property type="term" value="P:methylation"/>
    <property type="evidence" value="ECO:0007669"/>
    <property type="project" value="UniProtKB-KW"/>
</dbReference>
<dbReference type="STRING" id="571298.SAMN04488026_101971"/>
<reference evidence="2 3" key="1">
    <citation type="submission" date="2016-10" db="EMBL/GenBank/DDBJ databases">
        <authorList>
            <person name="de Groot N.N."/>
        </authorList>
    </citation>
    <scope>NUCLEOTIDE SEQUENCE [LARGE SCALE GENOMIC DNA]</scope>
    <source>
        <strain evidence="2 3">DSM 25294</strain>
    </source>
</reference>
<proteinExistence type="predicted"/>